<protein>
    <submittedName>
        <fullName evidence="2">IS982 family transposase</fullName>
    </submittedName>
</protein>
<evidence type="ECO:0000313" key="2">
    <source>
        <dbReference type="EMBL" id="OJJ24223.1"/>
    </source>
</evidence>
<sequence length="292" mass="33570">MLSLEELFCHVDDFCQTFEPLWNTHLLSAGLKTRNRLSGLSLSERMTIIIAFHQMGYRTFKDFYQKLVQPYWKKDFPGWVSYCRFVQLLPSSLLPLCAYLKYCFGSSTGISFIDSTKLKVCHNRRISQHRTFSGQAARGRTSVDWFFGFKLHLVVNDLGELLNITLTPGNIDDRKPVPKLVQGLTGKLFGDKGYISRKLTDQLWQATGLQLITPLKKKMKNRLMPLWDKVLLRHRSIIETIIDQLKNISQIEPTRHRSPVSFLINLLAGLIAYCHQPKKPSLNLESLLSTIA</sequence>
<dbReference type="Proteomes" id="UP000183940">
    <property type="component" value="Unassembled WGS sequence"/>
</dbReference>
<dbReference type="EMBL" id="MLAW01000035">
    <property type="protein sequence ID" value="OJJ24223.1"/>
    <property type="molecule type" value="Genomic_DNA"/>
</dbReference>
<gene>
    <name evidence="2" type="ORF">BI308_17820</name>
</gene>
<comment type="caution">
    <text evidence="2">The sequence shown here is derived from an EMBL/GenBank/DDBJ whole genome shotgun (WGS) entry which is preliminary data.</text>
</comment>
<name>A0A1L9QNG3_9CYAN</name>
<dbReference type="InterPro" id="IPR025668">
    <property type="entry name" value="Tnp_DDE_dom"/>
</dbReference>
<organism evidence="2 3">
    <name type="scientific">Roseofilum reptotaenium AO1-A</name>
    <dbReference type="NCBI Taxonomy" id="1925591"/>
    <lineage>
        <taxon>Bacteria</taxon>
        <taxon>Bacillati</taxon>
        <taxon>Cyanobacteriota</taxon>
        <taxon>Cyanophyceae</taxon>
        <taxon>Desertifilales</taxon>
        <taxon>Desertifilaceae</taxon>
        <taxon>Roseofilum</taxon>
    </lineage>
</organism>
<feature type="domain" description="Transposase DDE" evidence="1">
    <location>
        <begin position="105"/>
        <end position="258"/>
    </location>
</feature>
<evidence type="ECO:0000313" key="3">
    <source>
        <dbReference type="Proteomes" id="UP000183940"/>
    </source>
</evidence>
<dbReference type="NCBIfam" id="NF033520">
    <property type="entry name" value="transpos_IS982"/>
    <property type="match status" value="1"/>
</dbReference>
<keyword evidence="3" id="KW-1185">Reference proteome</keyword>
<proteinExistence type="predicted"/>
<reference evidence="2" key="1">
    <citation type="submission" date="2016-10" db="EMBL/GenBank/DDBJ databases">
        <title>CRISPR-Cas defence system in Roseofilum reptotaenium: evidence of a bacteriophage-cyanobacterium arms race in the coral black band disease.</title>
        <authorList>
            <person name="Buerger P."/>
            <person name="Wood-Charlson E.M."/>
            <person name="Weynberg K.D."/>
            <person name="Willis B."/>
            <person name="Van Oppen M.J."/>
        </authorList>
    </citation>
    <scope>NUCLEOTIDE SEQUENCE [LARGE SCALE GENOMIC DNA]</scope>
    <source>
        <strain evidence="2">AO1-A</strain>
    </source>
</reference>
<evidence type="ECO:0000259" key="1">
    <source>
        <dbReference type="Pfam" id="PF13612"/>
    </source>
</evidence>
<dbReference type="Pfam" id="PF13612">
    <property type="entry name" value="DDE_Tnp_1_3"/>
    <property type="match status" value="1"/>
</dbReference>
<accession>A0A1L9QNG3</accession>
<dbReference type="AlphaFoldDB" id="A0A1L9QNG3"/>